<comment type="similarity">
    <text evidence="3">Belongs to the Integrator subunit 8 family.</text>
</comment>
<dbReference type="InterPro" id="IPR038751">
    <property type="entry name" value="INTS8"/>
</dbReference>
<evidence type="ECO:0000313" key="7">
    <source>
        <dbReference type="EMBL" id="RWS31041.1"/>
    </source>
</evidence>
<evidence type="ECO:0000313" key="8">
    <source>
        <dbReference type="Proteomes" id="UP000288716"/>
    </source>
</evidence>
<dbReference type="OrthoDB" id="64340at2759"/>
<dbReference type="EMBL" id="NCKV01000291">
    <property type="protein sequence ID" value="RWS31041.1"/>
    <property type="molecule type" value="Genomic_DNA"/>
</dbReference>
<dbReference type="AlphaFoldDB" id="A0A443SU46"/>
<dbReference type="PANTHER" id="PTHR13350">
    <property type="entry name" value="INTEGRATOR COMPLEX SUBUNIT 8"/>
    <property type="match status" value="1"/>
</dbReference>
<proteinExistence type="inferred from homology"/>
<evidence type="ECO:0000256" key="4">
    <source>
        <dbReference type="ARBA" id="ARBA00022454"/>
    </source>
</evidence>
<accession>A0A443SU46</accession>
<dbReference type="GO" id="GO:0034472">
    <property type="term" value="P:snRNA 3'-end processing"/>
    <property type="evidence" value="ECO:0007669"/>
    <property type="project" value="InterPro"/>
</dbReference>
<protein>
    <submittedName>
        <fullName evidence="7">Integrator complex subunit 8-like protein</fullName>
    </submittedName>
</protein>
<dbReference type="Proteomes" id="UP000288716">
    <property type="component" value="Unassembled WGS sequence"/>
</dbReference>
<evidence type="ECO:0000256" key="1">
    <source>
        <dbReference type="ARBA" id="ARBA00004123"/>
    </source>
</evidence>
<reference evidence="7 8" key="1">
    <citation type="journal article" date="2018" name="Gigascience">
        <title>Genomes of trombidid mites reveal novel predicted allergens and laterally-transferred genes associated with secondary metabolism.</title>
        <authorList>
            <person name="Dong X."/>
            <person name="Chaisiri K."/>
            <person name="Xia D."/>
            <person name="Armstrong S.D."/>
            <person name="Fang Y."/>
            <person name="Donnelly M.J."/>
            <person name="Kadowaki T."/>
            <person name="McGarry J.W."/>
            <person name="Darby A.C."/>
            <person name="Makepeace B.L."/>
        </authorList>
    </citation>
    <scope>NUCLEOTIDE SEQUENCE [LARGE SCALE GENOMIC DNA]</scope>
    <source>
        <strain evidence="7">UoL-UT</strain>
    </source>
</reference>
<evidence type="ECO:0000256" key="2">
    <source>
        <dbReference type="ARBA" id="ARBA00004286"/>
    </source>
</evidence>
<dbReference type="GO" id="GO:0032039">
    <property type="term" value="C:integrator complex"/>
    <property type="evidence" value="ECO:0007669"/>
    <property type="project" value="TreeGrafter"/>
</dbReference>
<evidence type="ECO:0000256" key="5">
    <source>
        <dbReference type="ARBA" id="ARBA00023242"/>
    </source>
</evidence>
<evidence type="ECO:0000259" key="6">
    <source>
        <dbReference type="Pfam" id="PF25756"/>
    </source>
</evidence>
<dbReference type="InterPro" id="IPR057980">
    <property type="entry name" value="TPR_INTS8"/>
</dbReference>
<comment type="caution">
    <text evidence="7">The sequence shown here is derived from an EMBL/GenBank/DDBJ whole genome shotgun (WGS) entry which is preliminary data.</text>
</comment>
<dbReference type="STRING" id="299467.A0A443SU46"/>
<comment type="subcellular location">
    <subcellularLocation>
        <location evidence="2">Chromosome</location>
    </subcellularLocation>
    <subcellularLocation>
        <location evidence="1">Nucleus</location>
    </subcellularLocation>
</comment>
<keyword evidence="4" id="KW-0158">Chromosome</keyword>
<organism evidence="7 8">
    <name type="scientific">Leptotrombidium deliense</name>
    <dbReference type="NCBI Taxonomy" id="299467"/>
    <lineage>
        <taxon>Eukaryota</taxon>
        <taxon>Metazoa</taxon>
        <taxon>Ecdysozoa</taxon>
        <taxon>Arthropoda</taxon>
        <taxon>Chelicerata</taxon>
        <taxon>Arachnida</taxon>
        <taxon>Acari</taxon>
        <taxon>Acariformes</taxon>
        <taxon>Trombidiformes</taxon>
        <taxon>Prostigmata</taxon>
        <taxon>Anystina</taxon>
        <taxon>Parasitengona</taxon>
        <taxon>Trombiculoidea</taxon>
        <taxon>Trombiculidae</taxon>
        <taxon>Leptotrombidium</taxon>
    </lineage>
</organism>
<name>A0A443SU46_9ACAR</name>
<dbReference type="VEuPathDB" id="VectorBase:LDEU001001"/>
<sequence>MSQEIVGTVKTIWFEFLLSPDLLRKHLNDENADPTASELIIYFLTNANSASPPLLNAVDEQLNGQSLVPSVPKMDEPVSKKCMALKLLALKVAAHLKWDLDLFETTLPLTIQYLLFNELIKICDKSESNDCSLYAYILYYRWILRSLIKVTYPVRGQKGFPMPIPLLQHIDPTFVPHETMENLVKKLHELANSAVIGLEKVVQETEHKVVSKVINMPLFECFSTLNENSDDISCKWSEIESLDVVYVVDILRYELGKWFFFNENYQKSKAYLENVSPIHRKQYQNFAEYLQASTEMLREASDYDCDMQESRTLFQECLENILQGNSCEIEIIERKVELLIISDELTKFYRKCTDRAQQETIRKFALYLSTRINGLYELLKGITDTEKMDTSEVQDSGTSFVAVEEGEIDIEEEEKGAELQLLEATDPEIIQNLATRVSNSNPLVINKKWDIPRTHSLCLHNLPAPQYRKCHIVLAKAAELRRAKLYIESRTLYLSLLEDIQASLPALANVITYELLQTDLEYHFDTNDIDERRNSDLLAKCERALRNETTIAQISQISPEIIDLCCIFLLECGTPMLRDFLQYTNVILKLSACLWIICKDVSVVNTSRMKDVWDFVLSSVSKRQQNFANALSFTALYNFVRRMKNNMYITTMIQCLVKIYNLVVDNQSIEISGSCIPNLQWPQTLGVNSSNIILTNVSILTETLLDKGLNQRPSEIYLIRCKADLKLSEGLYTEALKHYITIILLVTDYFTSFGNPCEEEIIQRMIKCSTNLNCFTQAAVLHQMTRDPNYSYIFMALSEKNCYDSCDDLYCCFWDITIIEYLVNLHTRRGEIDRKHKAIQMIGQLELNANNGEDISKEAANVRRGKFFRIMAKKYL</sequence>
<dbReference type="GO" id="GO:0005694">
    <property type="term" value="C:chromosome"/>
    <property type="evidence" value="ECO:0007669"/>
    <property type="project" value="UniProtKB-SubCell"/>
</dbReference>
<dbReference type="PANTHER" id="PTHR13350:SF1">
    <property type="entry name" value="INTEGRATOR COMPLEX SUBUNIT 8"/>
    <property type="match status" value="1"/>
</dbReference>
<keyword evidence="5" id="KW-0539">Nucleus</keyword>
<gene>
    <name evidence="7" type="ORF">B4U80_02813</name>
</gene>
<evidence type="ECO:0000256" key="3">
    <source>
        <dbReference type="ARBA" id="ARBA00007147"/>
    </source>
</evidence>
<dbReference type="Pfam" id="PF25756">
    <property type="entry name" value="TPR_INTS8"/>
    <property type="match status" value="1"/>
</dbReference>
<feature type="domain" description="INTS8 TPR repeats" evidence="6">
    <location>
        <begin position="417"/>
        <end position="875"/>
    </location>
</feature>
<keyword evidence="8" id="KW-1185">Reference proteome</keyword>